<dbReference type="RefSeq" id="WP_135084082.1">
    <property type="nucleotide sequence ID" value="NZ_SPDV01000007.1"/>
</dbReference>
<keyword evidence="1" id="KW-0812">Transmembrane</keyword>
<keyword evidence="1" id="KW-1133">Transmembrane helix</keyword>
<gene>
    <name evidence="2" type="ORF">E2493_04320</name>
</gene>
<keyword evidence="1" id="KW-0472">Membrane</keyword>
<sequence>MQKFETILGSAVWMAISVTMMFAALEPVELHAQDRLAQAATAACANDAASVSLLCETSSL</sequence>
<evidence type="ECO:0000313" key="3">
    <source>
        <dbReference type="Proteomes" id="UP000298213"/>
    </source>
</evidence>
<protein>
    <submittedName>
        <fullName evidence="2">Uncharacterized protein</fullName>
    </submittedName>
</protein>
<reference evidence="2 3" key="1">
    <citation type="submission" date="2019-03" db="EMBL/GenBank/DDBJ databases">
        <title>Genome sequence of Sphingomonas sp. 17J27-24.</title>
        <authorList>
            <person name="Kim M."/>
            <person name="Maeng S."/>
            <person name="Sathiyaraj S."/>
        </authorList>
    </citation>
    <scope>NUCLEOTIDE SEQUENCE [LARGE SCALE GENOMIC DNA]</scope>
    <source>
        <strain evidence="2 3">17J27-24</strain>
    </source>
</reference>
<accession>A0A4Y8ZWB3</accession>
<dbReference type="AlphaFoldDB" id="A0A4Y8ZWB3"/>
<dbReference type="EMBL" id="SPDV01000007">
    <property type="protein sequence ID" value="TFI59425.1"/>
    <property type="molecule type" value="Genomic_DNA"/>
</dbReference>
<organism evidence="2 3">
    <name type="scientific">Sphingomonas parva</name>
    <dbReference type="NCBI Taxonomy" id="2555898"/>
    <lineage>
        <taxon>Bacteria</taxon>
        <taxon>Pseudomonadati</taxon>
        <taxon>Pseudomonadota</taxon>
        <taxon>Alphaproteobacteria</taxon>
        <taxon>Sphingomonadales</taxon>
        <taxon>Sphingomonadaceae</taxon>
        <taxon>Sphingomonas</taxon>
    </lineage>
</organism>
<comment type="caution">
    <text evidence="2">The sequence shown here is derived from an EMBL/GenBank/DDBJ whole genome shotgun (WGS) entry which is preliminary data.</text>
</comment>
<evidence type="ECO:0000256" key="1">
    <source>
        <dbReference type="SAM" id="Phobius"/>
    </source>
</evidence>
<feature type="transmembrane region" description="Helical" evidence="1">
    <location>
        <begin position="6"/>
        <end position="25"/>
    </location>
</feature>
<keyword evidence="3" id="KW-1185">Reference proteome</keyword>
<proteinExistence type="predicted"/>
<name>A0A4Y8ZWB3_9SPHN</name>
<dbReference type="Proteomes" id="UP000298213">
    <property type="component" value="Unassembled WGS sequence"/>
</dbReference>
<evidence type="ECO:0000313" key="2">
    <source>
        <dbReference type="EMBL" id="TFI59425.1"/>
    </source>
</evidence>
<dbReference type="OrthoDB" id="9920825at2"/>